<keyword evidence="3" id="KW-0472">Membrane</keyword>
<dbReference type="InterPro" id="IPR026961">
    <property type="entry name" value="PGG_dom"/>
</dbReference>
<organism evidence="5 6">
    <name type="scientific">Erythroxylum novogranatense</name>
    <dbReference type="NCBI Taxonomy" id="1862640"/>
    <lineage>
        <taxon>Eukaryota</taxon>
        <taxon>Viridiplantae</taxon>
        <taxon>Streptophyta</taxon>
        <taxon>Embryophyta</taxon>
        <taxon>Tracheophyta</taxon>
        <taxon>Spermatophyta</taxon>
        <taxon>Magnoliopsida</taxon>
        <taxon>eudicotyledons</taxon>
        <taxon>Gunneridae</taxon>
        <taxon>Pentapetalae</taxon>
        <taxon>rosids</taxon>
        <taxon>fabids</taxon>
        <taxon>Malpighiales</taxon>
        <taxon>Erythroxylaceae</taxon>
        <taxon>Erythroxylum</taxon>
    </lineage>
</organism>
<evidence type="ECO:0000313" key="6">
    <source>
        <dbReference type="Proteomes" id="UP001159364"/>
    </source>
</evidence>
<dbReference type="SMART" id="SM00248">
    <property type="entry name" value="ANK"/>
    <property type="match status" value="6"/>
</dbReference>
<feature type="compositionally biased region" description="Polar residues" evidence="2">
    <location>
        <begin position="296"/>
        <end position="316"/>
    </location>
</feature>
<reference evidence="5 6" key="1">
    <citation type="submission" date="2021-09" db="EMBL/GenBank/DDBJ databases">
        <title>Genomic insights and catalytic innovation underlie evolution of tropane alkaloids biosynthesis.</title>
        <authorList>
            <person name="Wang Y.-J."/>
            <person name="Tian T."/>
            <person name="Huang J.-P."/>
            <person name="Huang S.-X."/>
        </authorList>
    </citation>
    <scope>NUCLEOTIDE SEQUENCE [LARGE SCALE GENOMIC DNA]</scope>
    <source>
        <strain evidence="5">KIB-2018</strain>
        <tissue evidence="5">Leaf</tissue>
    </source>
</reference>
<keyword evidence="6" id="KW-1185">Reference proteome</keyword>
<evidence type="ECO:0000259" key="4">
    <source>
        <dbReference type="Pfam" id="PF13962"/>
    </source>
</evidence>
<dbReference type="Proteomes" id="UP001159364">
    <property type="component" value="Linkage Group LG09"/>
</dbReference>
<dbReference type="SUPFAM" id="SSF48403">
    <property type="entry name" value="Ankyrin repeat"/>
    <property type="match status" value="1"/>
</dbReference>
<feature type="transmembrane region" description="Helical" evidence="3">
    <location>
        <begin position="785"/>
        <end position="812"/>
    </location>
</feature>
<dbReference type="InterPro" id="IPR002110">
    <property type="entry name" value="Ankyrin_rpt"/>
</dbReference>
<dbReference type="Pfam" id="PF13962">
    <property type="entry name" value="PGG"/>
    <property type="match status" value="1"/>
</dbReference>
<proteinExistence type="predicted"/>
<keyword evidence="1" id="KW-0040">ANK repeat</keyword>
<dbReference type="PANTHER" id="PTHR24177">
    <property type="entry name" value="CASKIN"/>
    <property type="match status" value="1"/>
</dbReference>
<sequence length="822" mass="92626">MMNTTFDMEVDDLFEMVMKGRWNEFVDAYDEKRPGVHENKITRSGDTALHIAASDGQTKVVLELIKILREKAPKVLRIQNSKGNTPLHLAAALGNVSMCHHMAERDPTLLADRNLEGETPLFLTAVGGKKKAFLCLHDHHQKNLSQTDQYAVCRKTGNGDTILHAAISGEHFSLAFQIILKYPDLVNSFNVSGWSPLHVLANNPTTFRSGCPLGLLHRFFYFCIPVEELKEEIIDHKALLHKSEVNETVPWYPATYQTCINVFQVMKTSFKVLTGVSKIGCQMNCFFPRVRKKNRNGNPNDGENQKSENSFTNQKRSGAEKEKLNEGKSHPPNQETIVQIGKIAIKTILVVLGIGIQTVLTVKAKKQKHVWATQIMNELVCKTSYYKYSATGKDPQYSMPGQAGNTIEVPEAPSAPDDHETFQTMDPHVELNHGTPNEEKHQTGRNIHREQDEFCKLGNRHEADDVRTMLVAFRNGVTEMVDKFHETYPNSVQVSTSTSPKYPSLFEKKDNQGQGEQESAILIAAKMGVTEIVDRILDAFPVAVQDMDRHGKNVVLLAVENRQIDVYKLLINRKTILKEPMFRQVDNKGNSALHLAARHGKYRPWLIPGAALHMQWESKWYQFVKDSMPKHFFAYYNDKYETAEEVFTDTHKELVANGREWLTKTSESCSVVAALITTVSFATVATVPGGLNQSDGIPILEDKSGFGIFAISSFVALCLSLTALVFFLAILTSRYQEIDFFKNLPRKLLLGLTSLFASIVCMMISFCAGHFFILKKDLRQIAYPIYGATCLPVTLFAVAERTLYFDLILAILKQVPERSYRK</sequence>
<evidence type="ECO:0000256" key="3">
    <source>
        <dbReference type="SAM" id="Phobius"/>
    </source>
</evidence>
<evidence type="ECO:0000313" key="5">
    <source>
        <dbReference type="EMBL" id="KAJ8755536.1"/>
    </source>
</evidence>
<accession>A0AAV8SU49</accession>
<keyword evidence="3" id="KW-1133">Transmembrane helix</keyword>
<evidence type="ECO:0000256" key="1">
    <source>
        <dbReference type="PROSITE-ProRule" id="PRU00023"/>
    </source>
</evidence>
<feature type="repeat" description="ANK" evidence="1">
    <location>
        <begin position="44"/>
        <end position="66"/>
    </location>
</feature>
<protein>
    <recommendedName>
        <fullName evidence="4">PGG domain-containing protein</fullName>
    </recommendedName>
</protein>
<dbReference type="PROSITE" id="PS50088">
    <property type="entry name" value="ANK_REPEAT"/>
    <property type="match status" value="1"/>
</dbReference>
<dbReference type="Pfam" id="PF12796">
    <property type="entry name" value="Ank_2"/>
    <property type="match status" value="1"/>
</dbReference>
<evidence type="ECO:0000256" key="2">
    <source>
        <dbReference type="SAM" id="MobiDB-lite"/>
    </source>
</evidence>
<feature type="transmembrane region" description="Helical" evidence="3">
    <location>
        <begin position="707"/>
        <end position="731"/>
    </location>
</feature>
<keyword evidence="3" id="KW-0812">Transmembrane</keyword>
<dbReference type="PROSITE" id="PS50297">
    <property type="entry name" value="ANK_REP_REGION"/>
    <property type="match status" value="1"/>
</dbReference>
<dbReference type="EMBL" id="JAIWQS010000009">
    <property type="protein sequence ID" value="KAJ8755536.1"/>
    <property type="molecule type" value="Genomic_DNA"/>
</dbReference>
<feature type="transmembrane region" description="Helical" evidence="3">
    <location>
        <begin position="752"/>
        <end position="773"/>
    </location>
</feature>
<feature type="domain" description="PGG" evidence="4">
    <location>
        <begin position="660"/>
        <end position="772"/>
    </location>
</feature>
<dbReference type="GO" id="GO:0016020">
    <property type="term" value="C:membrane"/>
    <property type="evidence" value="ECO:0007669"/>
    <property type="project" value="TreeGrafter"/>
</dbReference>
<dbReference type="Gene3D" id="1.25.40.20">
    <property type="entry name" value="Ankyrin repeat-containing domain"/>
    <property type="match status" value="2"/>
</dbReference>
<dbReference type="InterPro" id="IPR036770">
    <property type="entry name" value="Ankyrin_rpt-contain_sf"/>
</dbReference>
<gene>
    <name evidence="5" type="ORF">K2173_019334</name>
</gene>
<feature type="region of interest" description="Disordered" evidence="2">
    <location>
        <begin position="292"/>
        <end position="333"/>
    </location>
</feature>
<comment type="caution">
    <text evidence="5">The sequence shown here is derived from an EMBL/GenBank/DDBJ whole genome shotgun (WGS) entry which is preliminary data.</text>
</comment>
<name>A0AAV8SU49_9ROSI</name>
<dbReference type="PANTHER" id="PTHR24177:SF470">
    <property type="entry name" value="ANKYRIN REPEAT PROTEIN"/>
    <property type="match status" value="1"/>
</dbReference>
<dbReference type="AlphaFoldDB" id="A0AAV8SU49"/>
<feature type="compositionally biased region" description="Basic and acidic residues" evidence="2">
    <location>
        <begin position="317"/>
        <end position="329"/>
    </location>
</feature>